<feature type="transmembrane region" description="Helical" evidence="11">
    <location>
        <begin position="21"/>
        <end position="41"/>
    </location>
</feature>
<evidence type="ECO:0000256" key="7">
    <source>
        <dbReference type="ARBA" id="ARBA00023173"/>
    </source>
</evidence>
<dbReference type="RefSeq" id="WP_011389287.1">
    <property type="nucleotide sequence ID" value="NC_007643.1"/>
</dbReference>
<keyword evidence="6 11" id="KW-0472">Membrane</keyword>
<dbReference type="EMBL" id="CP000230">
    <property type="protein sequence ID" value="ABC22334.1"/>
    <property type="molecule type" value="Genomic_DNA"/>
</dbReference>
<evidence type="ECO:0000256" key="2">
    <source>
        <dbReference type="ARBA" id="ARBA00022448"/>
    </source>
</evidence>
<dbReference type="SUPFAM" id="SSF81340">
    <property type="entry name" value="Clc chloride channel"/>
    <property type="match status" value="1"/>
</dbReference>
<keyword evidence="5" id="KW-0406">Ion transport</keyword>
<dbReference type="PROSITE" id="PS51371">
    <property type="entry name" value="CBS"/>
    <property type="match status" value="1"/>
</dbReference>
<dbReference type="STRING" id="269796.Rru_A1534"/>
<dbReference type="PANTHER" id="PTHR43427:SF6">
    <property type="entry name" value="CHLORIDE CHANNEL PROTEIN CLC-E"/>
    <property type="match status" value="1"/>
</dbReference>
<feature type="transmembrane region" description="Helical" evidence="11">
    <location>
        <begin position="241"/>
        <end position="267"/>
    </location>
</feature>
<dbReference type="InterPro" id="IPR014743">
    <property type="entry name" value="Cl-channel_core"/>
</dbReference>
<evidence type="ECO:0000256" key="5">
    <source>
        <dbReference type="ARBA" id="ARBA00023065"/>
    </source>
</evidence>
<evidence type="ECO:0000256" key="8">
    <source>
        <dbReference type="ARBA" id="ARBA00023214"/>
    </source>
</evidence>
<evidence type="ECO:0000313" key="14">
    <source>
        <dbReference type="Proteomes" id="UP000001929"/>
    </source>
</evidence>
<dbReference type="Gene3D" id="3.10.580.10">
    <property type="entry name" value="CBS-domain"/>
    <property type="match status" value="1"/>
</dbReference>
<feature type="transmembrane region" description="Helical" evidence="11">
    <location>
        <begin position="315"/>
        <end position="337"/>
    </location>
</feature>
<keyword evidence="7" id="KW-0869">Chloride channel</keyword>
<dbReference type="eggNOG" id="COG0038">
    <property type="taxonomic scope" value="Bacteria"/>
</dbReference>
<dbReference type="PANTHER" id="PTHR43427">
    <property type="entry name" value="CHLORIDE CHANNEL PROTEIN CLC-E"/>
    <property type="match status" value="1"/>
</dbReference>
<dbReference type="KEGG" id="rru:Rru_A1534"/>
<dbReference type="PRINTS" id="PR00762">
    <property type="entry name" value="CLCHANNEL"/>
</dbReference>
<dbReference type="InterPro" id="IPR001807">
    <property type="entry name" value="ClC"/>
</dbReference>
<evidence type="ECO:0000256" key="1">
    <source>
        <dbReference type="ARBA" id="ARBA00004141"/>
    </source>
</evidence>
<dbReference type="GO" id="GO:0005254">
    <property type="term" value="F:chloride channel activity"/>
    <property type="evidence" value="ECO:0007669"/>
    <property type="project" value="UniProtKB-KW"/>
</dbReference>
<keyword evidence="3 11" id="KW-0812">Transmembrane</keyword>
<keyword evidence="9" id="KW-0407">Ion channel</keyword>
<dbReference type="HOGENOM" id="CLU_015263_5_2_5"/>
<name>Q2RU61_RHORT</name>
<comment type="subcellular location">
    <subcellularLocation>
        <location evidence="1">Membrane</location>
        <topology evidence="1">Multi-pass membrane protein</topology>
    </subcellularLocation>
</comment>
<dbReference type="InterPro" id="IPR050368">
    <property type="entry name" value="ClC-type_chloride_channel"/>
</dbReference>
<gene>
    <name evidence="13" type="ordered locus">Rru_A1534</name>
</gene>
<dbReference type="PATRIC" id="fig|269796.9.peg.1604"/>
<evidence type="ECO:0000313" key="13">
    <source>
        <dbReference type="EMBL" id="ABC22334.1"/>
    </source>
</evidence>
<evidence type="ECO:0000256" key="9">
    <source>
        <dbReference type="ARBA" id="ARBA00023303"/>
    </source>
</evidence>
<dbReference type="Proteomes" id="UP000001929">
    <property type="component" value="Chromosome"/>
</dbReference>
<evidence type="ECO:0000256" key="10">
    <source>
        <dbReference type="PROSITE-ProRule" id="PRU00703"/>
    </source>
</evidence>
<dbReference type="GO" id="GO:0034707">
    <property type="term" value="C:chloride channel complex"/>
    <property type="evidence" value="ECO:0007669"/>
    <property type="project" value="UniProtKB-KW"/>
</dbReference>
<feature type="transmembrane region" description="Helical" evidence="11">
    <location>
        <begin position="279"/>
        <end position="303"/>
    </location>
</feature>
<dbReference type="Gene3D" id="1.10.3080.10">
    <property type="entry name" value="Clc chloride channel"/>
    <property type="match status" value="1"/>
</dbReference>
<evidence type="ECO:0000256" key="3">
    <source>
        <dbReference type="ARBA" id="ARBA00022692"/>
    </source>
</evidence>
<accession>Q2RU61</accession>
<evidence type="ECO:0000259" key="12">
    <source>
        <dbReference type="PROSITE" id="PS51371"/>
    </source>
</evidence>
<evidence type="ECO:0000256" key="6">
    <source>
        <dbReference type="ARBA" id="ARBA00023136"/>
    </source>
</evidence>
<dbReference type="AlphaFoldDB" id="Q2RU61"/>
<evidence type="ECO:0000256" key="4">
    <source>
        <dbReference type="ARBA" id="ARBA00022989"/>
    </source>
</evidence>
<feature type="transmembrane region" description="Helical" evidence="11">
    <location>
        <begin position="67"/>
        <end position="88"/>
    </location>
</feature>
<feature type="transmembrane region" description="Helical" evidence="11">
    <location>
        <begin position="194"/>
        <end position="220"/>
    </location>
</feature>
<dbReference type="PhylomeDB" id="Q2RU61"/>
<dbReference type="InterPro" id="IPR000644">
    <property type="entry name" value="CBS_dom"/>
</dbReference>
<keyword evidence="4 11" id="KW-1133">Transmembrane helix</keyword>
<feature type="transmembrane region" description="Helical" evidence="11">
    <location>
        <begin position="369"/>
        <end position="394"/>
    </location>
</feature>
<dbReference type="SUPFAM" id="SSF54631">
    <property type="entry name" value="CBS-domain pair"/>
    <property type="match status" value="1"/>
</dbReference>
<keyword evidence="10" id="KW-0129">CBS domain</keyword>
<dbReference type="EnsemblBacteria" id="ABC22334">
    <property type="protein sequence ID" value="ABC22334"/>
    <property type="gene ID" value="Rru_A1534"/>
</dbReference>
<evidence type="ECO:0000256" key="11">
    <source>
        <dbReference type="SAM" id="Phobius"/>
    </source>
</evidence>
<reference evidence="13 14" key="1">
    <citation type="journal article" date="2011" name="Stand. Genomic Sci.">
        <title>Complete genome sequence of Rhodospirillum rubrum type strain (S1).</title>
        <authorList>
            <person name="Munk A.C."/>
            <person name="Copeland A."/>
            <person name="Lucas S."/>
            <person name="Lapidus A."/>
            <person name="Del Rio T.G."/>
            <person name="Barry K."/>
            <person name="Detter J.C."/>
            <person name="Hammon N."/>
            <person name="Israni S."/>
            <person name="Pitluck S."/>
            <person name="Brettin T."/>
            <person name="Bruce D."/>
            <person name="Han C."/>
            <person name="Tapia R."/>
            <person name="Gilna P."/>
            <person name="Schmutz J."/>
            <person name="Larimer F."/>
            <person name="Land M."/>
            <person name="Kyrpides N.C."/>
            <person name="Mavromatis K."/>
            <person name="Richardson P."/>
            <person name="Rohde M."/>
            <person name="Goker M."/>
            <person name="Klenk H.P."/>
            <person name="Zhang Y."/>
            <person name="Roberts G.P."/>
            <person name="Reslewic S."/>
            <person name="Schwartz D.C."/>
        </authorList>
    </citation>
    <scope>NUCLEOTIDE SEQUENCE [LARGE SCALE GENOMIC DNA]</scope>
    <source>
        <strain evidence="14">ATCC 11170 / ATH 1.1.1 / DSM 467 / LMG 4362 / NCIMB 8255 / S1</strain>
    </source>
</reference>
<dbReference type="CDD" id="cd00400">
    <property type="entry name" value="Voltage_gated_ClC"/>
    <property type="match status" value="1"/>
</dbReference>
<feature type="transmembrane region" description="Helical" evidence="11">
    <location>
        <begin position="343"/>
        <end position="362"/>
    </location>
</feature>
<keyword evidence="14" id="KW-1185">Reference proteome</keyword>
<feature type="transmembrane region" description="Helical" evidence="11">
    <location>
        <begin position="165"/>
        <end position="188"/>
    </location>
</feature>
<sequence length="527" mass="53125">MQLNSPGVLFRLRRLLRTQSLVLGALAVGIGLLVGAGTVAFREAIDLVQTLFYGGDDLYLARLARSLPGWLVVLGPTAGGLLVGLYYAKVMPGGKPQGVAQVIGAVARTGGRMRAGDGVLAACGSALSLGCGASVGREGPAVHLGAALAAGLAGRLRLGPGLARTVLGCGVAAAVAASFNAPIAGALFAGEVVIGHYALSAFAPIVVSSVVATVLSRGWFGDFPAFILPHLTLASAWEFPAFVVLGGLCGLVAVAFMRGVFLAGGLASALRLPVVLRPMVAGALVGLLALVLPEVLGVGYEATDQVLKGAYHLDLLLPLILAKLAASVICLGFGFGGGVFSPSLTLGALVGGAFGLAIALVAPVSASGAYALIGMGALSAAVLGAPISTTLIVFELTGDYALSVGTMVAAVVAGALSRQICGHLSFFRWQLAKQGIDLEVPKAEGVLRVLRIGDLTWSAPPQRPAGGAALVSVTAEETLAVALARLRQSGAEGLVVVDDQGRPIGGLRETDLAWACVRALDEAEGDR</sequence>
<dbReference type="InterPro" id="IPR046342">
    <property type="entry name" value="CBS_dom_sf"/>
</dbReference>
<feature type="domain" description="CBS" evidence="12">
    <location>
        <begin position="462"/>
        <end position="522"/>
    </location>
</feature>
<keyword evidence="2" id="KW-0813">Transport</keyword>
<keyword evidence="8" id="KW-0868">Chloride</keyword>
<feature type="transmembrane region" description="Helical" evidence="11">
    <location>
        <begin position="400"/>
        <end position="421"/>
    </location>
</feature>
<organism evidence="13 14">
    <name type="scientific">Rhodospirillum rubrum (strain ATCC 11170 / ATH 1.1.1 / DSM 467 / LMG 4362 / NCIMB 8255 / S1)</name>
    <dbReference type="NCBI Taxonomy" id="269796"/>
    <lineage>
        <taxon>Bacteria</taxon>
        <taxon>Pseudomonadati</taxon>
        <taxon>Pseudomonadota</taxon>
        <taxon>Alphaproteobacteria</taxon>
        <taxon>Rhodospirillales</taxon>
        <taxon>Rhodospirillaceae</taxon>
        <taxon>Rhodospirillum</taxon>
    </lineage>
</organism>
<protein>
    <submittedName>
        <fullName evidence="13">Cl-channel, voltage gated</fullName>
    </submittedName>
</protein>
<dbReference type="Pfam" id="PF00654">
    <property type="entry name" value="Voltage_CLC"/>
    <property type="match status" value="1"/>
</dbReference>
<proteinExistence type="predicted"/>